<proteinExistence type="predicted"/>
<dbReference type="RefSeq" id="WP_111334836.1">
    <property type="nucleotide sequence ID" value="NZ_CP030032.1"/>
</dbReference>
<dbReference type="PANTHER" id="PTHR11635">
    <property type="entry name" value="CAMP-DEPENDENT PROTEIN KINASE REGULATORY CHAIN"/>
    <property type="match status" value="1"/>
</dbReference>
<reference evidence="2 3" key="1">
    <citation type="submission" date="2018-06" db="EMBL/GenBank/DDBJ databases">
        <title>Lujinxingia sediminis gen. nov. sp. nov., a new facultative anaerobic member of the class Deltaproteobacteria, and proposal of Lujinxingaceae fam. nov.</title>
        <authorList>
            <person name="Guo L.-Y."/>
            <person name="Li C.-M."/>
            <person name="Wang S."/>
            <person name="Du Z.-J."/>
        </authorList>
    </citation>
    <scope>NUCLEOTIDE SEQUENCE [LARGE SCALE GENOMIC DNA]</scope>
    <source>
        <strain evidence="2 3">FA350</strain>
    </source>
</reference>
<dbReference type="CDD" id="cd00038">
    <property type="entry name" value="CAP_ED"/>
    <property type="match status" value="1"/>
</dbReference>
<dbReference type="PROSITE" id="PS50042">
    <property type="entry name" value="CNMP_BINDING_3"/>
    <property type="match status" value="2"/>
</dbReference>
<dbReference type="InterPro" id="IPR000595">
    <property type="entry name" value="cNMP-bd_dom"/>
</dbReference>
<dbReference type="Pfam" id="PF00027">
    <property type="entry name" value="cNMP_binding"/>
    <property type="match status" value="1"/>
</dbReference>
<dbReference type="SUPFAM" id="SSF51206">
    <property type="entry name" value="cAMP-binding domain-like"/>
    <property type="match status" value="2"/>
</dbReference>
<dbReference type="KEGG" id="bsed:DN745_11100"/>
<dbReference type="InterPro" id="IPR050503">
    <property type="entry name" value="cAMP-dep_PK_reg_su-like"/>
</dbReference>
<dbReference type="SMART" id="SM00100">
    <property type="entry name" value="cNMP"/>
    <property type="match status" value="2"/>
</dbReference>
<dbReference type="AlphaFoldDB" id="A0A2Z4FM75"/>
<dbReference type="Proteomes" id="UP000249799">
    <property type="component" value="Chromosome"/>
</dbReference>
<dbReference type="Gene3D" id="2.60.120.10">
    <property type="entry name" value="Jelly Rolls"/>
    <property type="match status" value="2"/>
</dbReference>
<protein>
    <submittedName>
        <fullName evidence="2">Uncharacterized protein</fullName>
    </submittedName>
</protein>
<dbReference type="EMBL" id="CP030032">
    <property type="protein sequence ID" value="AWV89856.1"/>
    <property type="molecule type" value="Genomic_DNA"/>
</dbReference>
<evidence type="ECO:0000313" key="2">
    <source>
        <dbReference type="EMBL" id="AWV89856.1"/>
    </source>
</evidence>
<gene>
    <name evidence="2" type="ORF">DN745_11100</name>
</gene>
<keyword evidence="3" id="KW-1185">Reference proteome</keyword>
<dbReference type="InterPro" id="IPR014710">
    <property type="entry name" value="RmlC-like_jellyroll"/>
</dbReference>
<dbReference type="GO" id="GO:0005829">
    <property type="term" value="C:cytosol"/>
    <property type="evidence" value="ECO:0007669"/>
    <property type="project" value="TreeGrafter"/>
</dbReference>
<dbReference type="OrthoDB" id="5290098at2"/>
<feature type="region of interest" description="Disordered" evidence="1">
    <location>
        <begin position="1"/>
        <end position="22"/>
    </location>
</feature>
<accession>A0A2Z4FM75</accession>
<evidence type="ECO:0000256" key="1">
    <source>
        <dbReference type="SAM" id="MobiDB-lite"/>
    </source>
</evidence>
<organism evidence="2 3">
    <name type="scientific">Bradymonas sediminis</name>
    <dbReference type="NCBI Taxonomy" id="1548548"/>
    <lineage>
        <taxon>Bacteria</taxon>
        <taxon>Deltaproteobacteria</taxon>
        <taxon>Bradymonadales</taxon>
        <taxon>Bradymonadaceae</taxon>
        <taxon>Bradymonas</taxon>
    </lineage>
</organism>
<name>A0A2Z4FM75_9DELT</name>
<dbReference type="InterPro" id="IPR018490">
    <property type="entry name" value="cNMP-bd_dom_sf"/>
</dbReference>
<dbReference type="GO" id="GO:0005952">
    <property type="term" value="C:cAMP-dependent protein kinase complex"/>
    <property type="evidence" value="ECO:0007669"/>
    <property type="project" value="InterPro"/>
</dbReference>
<evidence type="ECO:0000313" key="3">
    <source>
        <dbReference type="Proteomes" id="UP000249799"/>
    </source>
</evidence>
<sequence>MERTQSGSISSDSGVGPTNLLDGHNGEDFSATLLEMLDDAIDKDANLRAALMLLEYFHPDTCLPDESALMAERAAKVLANVGRQGGAARLWEMVASYWTETGQPTRAITALIQRRALGGSSEELLAAFCASYHVRSERLDPGARVRALMEPDVRVDAARIEANCAEVNAQEAATAAQEQVFNELLARALSAQGALLDAQATAASLPPLSLLSLLPANTLRRVIELMTIREVSRGEDVLTQGQRPAGLYWTIAQGFCIEERPNAAGNEKPTRARVPAGTLLGLSSFGPLAQAASFTVTSCVQADVLCLSEDGIDALEQEFGDFYNRLTTLRRHALSEGFLETHPLFEQAEPAQRADLMRRFCGVRVNAGEVLIEQGEASAGIFLVLDGQVDVVRSARGQERTLDTLGAGEVFGAVSVVSNRNPMANFVMATAGHLLFLSTAKFSEAAAQIPGIAKYAVMLANQRIQDLETQLDEPEITEVEGA</sequence>
<dbReference type="PANTHER" id="PTHR11635:SF152">
    <property type="entry name" value="CAMP-DEPENDENT PROTEIN KINASE TYPE I REGULATORY SUBUNIT-RELATED"/>
    <property type="match status" value="1"/>
</dbReference>
<feature type="compositionally biased region" description="Polar residues" evidence="1">
    <location>
        <begin position="1"/>
        <end position="13"/>
    </location>
</feature>